<name>A0ABW4CRK8_9LACO</name>
<accession>A0ABW4CRK8</accession>
<gene>
    <name evidence="1" type="ORF">ACFQ47_09590</name>
</gene>
<dbReference type="EMBL" id="JBHTOG010000048">
    <property type="protein sequence ID" value="MFD1432917.1"/>
    <property type="molecule type" value="Genomic_DNA"/>
</dbReference>
<sequence length="108" mass="11901">MARDKKMDDAVIIDMNDGLIGNAANHDIKTDDLAKRLAKAATPSLTGLDELLNDGGAARRDYQAIATGYLVDRYQLEGEELTAARDELVVAAVKYLAAHPKQFDQWQR</sequence>
<organism evidence="1 2">
    <name type="scientific">Lacticaseibacillus yichunensis</name>
    <dbReference type="NCBI Taxonomy" id="2486015"/>
    <lineage>
        <taxon>Bacteria</taxon>
        <taxon>Bacillati</taxon>
        <taxon>Bacillota</taxon>
        <taxon>Bacilli</taxon>
        <taxon>Lactobacillales</taxon>
        <taxon>Lactobacillaceae</taxon>
        <taxon>Lacticaseibacillus</taxon>
    </lineage>
</organism>
<keyword evidence="2" id="KW-1185">Reference proteome</keyword>
<comment type="caution">
    <text evidence="1">The sequence shown here is derived from an EMBL/GenBank/DDBJ whole genome shotgun (WGS) entry which is preliminary data.</text>
</comment>
<proteinExistence type="predicted"/>
<reference evidence="2" key="1">
    <citation type="journal article" date="2019" name="Int. J. Syst. Evol. Microbiol.">
        <title>The Global Catalogue of Microorganisms (GCM) 10K type strain sequencing project: providing services to taxonomists for standard genome sequencing and annotation.</title>
        <authorList>
            <consortium name="The Broad Institute Genomics Platform"/>
            <consortium name="The Broad Institute Genome Sequencing Center for Infectious Disease"/>
            <person name="Wu L."/>
            <person name="Ma J."/>
        </authorList>
    </citation>
    <scope>NUCLEOTIDE SEQUENCE [LARGE SCALE GENOMIC DNA]</scope>
    <source>
        <strain evidence="2">CCM 8947</strain>
    </source>
</reference>
<dbReference type="RefSeq" id="WP_125696470.1">
    <property type="nucleotide sequence ID" value="NZ_JBHTOG010000048.1"/>
</dbReference>
<evidence type="ECO:0000313" key="1">
    <source>
        <dbReference type="EMBL" id="MFD1432917.1"/>
    </source>
</evidence>
<evidence type="ECO:0000313" key="2">
    <source>
        <dbReference type="Proteomes" id="UP001597192"/>
    </source>
</evidence>
<protein>
    <submittedName>
        <fullName evidence="1">Uncharacterized protein</fullName>
    </submittedName>
</protein>
<dbReference type="Proteomes" id="UP001597192">
    <property type="component" value="Unassembled WGS sequence"/>
</dbReference>